<dbReference type="InterPro" id="IPR052164">
    <property type="entry name" value="Anthracycline_SecMetBiosynth"/>
</dbReference>
<dbReference type="Proteomes" id="UP000255467">
    <property type="component" value="Unassembled WGS sequence"/>
</dbReference>
<dbReference type="InterPro" id="IPR037523">
    <property type="entry name" value="VOC_core"/>
</dbReference>
<dbReference type="OrthoDB" id="9793039at2"/>
<dbReference type="Pfam" id="PF00903">
    <property type="entry name" value="Glyoxalase"/>
    <property type="match status" value="2"/>
</dbReference>
<dbReference type="PANTHER" id="PTHR33993:SF10">
    <property type="entry name" value="CONSERVED PROTEIN"/>
    <property type="match status" value="1"/>
</dbReference>
<organism evidence="2 3">
    <name type="scientific">Nocardia otitidiscaviarum</name>
    <dbReference type="NCBI Taxonomy" id="1823"/>
    <lineage>
        <taxon>Bacteria</taxon>
        <taxon>Bacillati</taxon>
        <taxon>Actinomycetota</taxon>
        <taxon>Actinomycetes</taxon>
        <taxon>Mycobacteriales</taxon>
        <taxon>Nocardiaceae</taxon>
        <taxon>Nocardia</taxon>
    </lineage>
</organism>
<accession>A0A379JJT6</accession>
<dbReference type="InterPro" id="IPR029068">
    <property type="entry name" value="Glyas_Bleomycin-R_OHBP_Dase"/>
</dbReference>
<evidence type="ECO:0000313" key="3">
    <source>
        <dbReference type="Proteomes" id="UP000255467"/>
    </source>
</evidence>
<dbReference type="PANTHER" id="PTHR33993">
    <property type="entry name" value="GLYOXALASE-RELATED"/>
    <property type="match status" value="1"/>
</dbReference>
<dbReference type="RefSeq" id="WP_039814429.1">
    <property type="nucleotide sequence ID" value="NZ_UGRY01000005.1"/>
</dbReference>
<feature type="domain" description="VOC" evidence="1">
    <location>
        <begin position="149"/>
        <end position="268"/>
    </location>
</feature>
<evidence type="ECO:0000259" key="1">
    <source>
        <dbReference type="PROSITE" id="PS51819"/>
    </source>
</evidence>
<sequence length="270" mass="28656">MTTVPTFRVGDPVWIDLFTADPDVSIAFYGDLFGWTAERAGEEFGGYITFRKDGKAVAGGMGKTEDGIQGPDQWTVYLRSDDARATAEQAVREGGSIVVPAMDVGELGTMAILGDPSAAGIGVWQPGTHRGFEAIGIATGGHWSGHVGVPSWFELQTPHYDKALIFYTDVFDWQDPFRVAIPGEGDIGYTTIHSETPMLGGVMDAHAFLPPDSPGGWRVYFGADDVEQAVRRVVALGGSVITPVMDTPFGRMAGVADPTGAHFSIGGNAS</sequence>
<dbReference type="AlphaFoldDB" id="A0A379JJT6"/>
<gene>
    <name evidence="2" type="ORF">NCTC1934_06037</name>
</gene>
<name>A0A379JJT6_9NOCA</name>
<dbReference type="STRING" id="1406858.GCA_000710895_04711"/>
<dbReference type="SUPFAM" id="SSF54593">
    <property type="entry name" value="Glyoxalase/Bleomycin resistance protein/Dihydroxybiphenyl dioxygenase"/>
    <property type="match status" value="2"/>
</dbReference>
<dbReference type="EMBL" id="UGRY01000005">
    <property type="protein sequence ID" value="SUD48700.1"/>
    <property type="molecule type" value="Genomic_DNA"/>
</dbReference>
<reference evidence="2 3" key="1">
    <citation type="submission" date="2018-06" db="EMBL/GenBank/DDBJ databases">
        <authorList>
            <consortium name="Pathogen Informatics"/>
            <person name="Doyle S."/>
        </authorList>
    </citation>
    <scope>NUCLEOTIDE SEQUENCE [LARGE SCALE GENOMIC DNA]</scope>
    <source>
        <strain evidence="2 3">NCTC1934</strain>
    </source>
</reference>
<evidence type="ECO:0000313" key="2">
    <source>
        <dbReference type="EMBL" id="SUD48700.1"/>
    </source>
</evidence>
<dbReference type="CDD" id="cd07247">
    <property type="entry name" value="SgaA_N_like"/>
    <property type="match status" value="2"/>
</dbReference>
<dbReference type="PROSITE" id="PS51819">
    <property type="entry name" value="VOC"/>
    <property type="match status" value="2"/>
</dbReference>
<feature type="domain" description="VOC" evidence="1">
    <location>
        <begin position="11"/>
        <end position="126"/>
    </location>
</feature>
<keyword evidence="3" id="KW-1185">Reference proteome</keyword>
<dbReference type="Gene3D" id="3.10.180.10">
    <property type="entry name" value="2,3-Dihydroxybiphenyl 1,2-Dioxygenase, domain 1"/>
    <property type="match status" value="2"/>
</dbReference>
<dbReference type="InterPro" id="IPR004360">
    <property type="entry name" value="Glyas_Fos-R_dOase_dom"/>
</dbReference>
<protein>
    <submittedName>
        <fullName evidence="2">27 kDa antigen Cfp30B</fullName>
    </submittedName>
</protein>
<proteinExistence type="predicted"/>